<feature type="region of interest" description="Disordered" evidence="1">
    <location>
        <begin position="296"/>
        <end position="316"/>
    </location>
</feature>
<evidence type="ECO:0000313" key="2">
    <source>
        <dbReference type="EMBL" id="MEU0705937.1"/>
    </source>
</evidence>
<feature type="compositionally biased region" description="Pro residues" evidence="1">
    <location>
        <begin position="207"/>
        <end position="220"/>
    </location>
</feature>
<feature type="compositionally biased region" description="Low complexity" evidence="1">
    <location>
        <begin position="156"/>
        <end position="172"/>
    </location>
</feature>
<evidence type="ECO:0000313" key="3">
    <source>
        <dbReference type="Proteomes" id="UP001550378"/>
    </source>
</evidence>
<reference evidence="2 3" key="1">
    <citation type="submission" date="2024-06" db="EMBL/GenBank/DDBJ databases">
        <title>The Natural Products Discovery Center: Release of the First 8490 Sequenced Strains for Exploring Actinobacteria Biosynthetic Diversity.</title>
        <authorList>
            <person name="Kalkreuter E."/>
            <person name="Kautsar S.A."/>
            <person name="Yang D."/>
            <person name="Bader C.D."/>
            <person name="Teijaro C.N."/>
            <person name="Fluegel L."/>
            <person name="Davis C.M."/>
            <person name="Simpson J.R."/>
            <person name="Lauterbach L."/>
            <person name="Steele A.D."/>
            <person name="Gui C."/>
            <person name="Meng S."/>
            <person name="Li G."/>
            <person name="Viehrig K."/>
            <person name="Ye F."/>
            <person name="Su P."/>
            <person name="Kiefer A.F."/>
            <person name="Nichols A."/>
            <person name="Cepeda A.J."/>
            <person name="Yan W."/>
            <person name="Fan B."/>
            <person name="Jiang Y."/>
            <person name="Adhikari A."/>
            <person name="Zheng C.-J."/>
            <person name="Schuster L."/>
            <person name="Cowan T.M."/>
            <person name="Smanski M.J."/>
            <person name="Chevrette M.G."/>
            <person name="De Carvalho L.P.S."/>
            <person name="Shen B."/>
        </authorList>
    </citation>
    <scope>NUCLEOTIDE SEQUENCE [LARGE SCALE GENOMIC DNA]</scope>
    <source>
        <strain evidence="2 3">NPDC006337</strain>
    </source>
</reference>
<dbReference type="EMBL" id="JBEXZR010000001">
    <property type="protein sequence ID" value="MEU0705937.1"/>
    <property type="molecule type" value="Genomic_DNA"/>
</dbReference>
<dbReference type="Gene3D" id="3.40.50.300">
    <property type="entry name" value="P-loop containing nucleotide triphosphate hydrolases"/>
    <property type="match status" value="1"/>
</dbReference>
<feature type="compositionally biased region" description="Low complexity" evidence="1">
    <location>
        <begin position="75"/>
        <end position="118"/>
    </location>
</feature>
<dbReference type="InterPro" id="IPR027417">
    <property type="entry name" value="P-loop_NTPase"/>
</dbReference>
<feature type="region of interest" description="Disordered" evidence="1">
    <location>
        <begin position="1"/>
        <end position="266"/>
    </location>
</feature>
<feature type="compositionally biased region" description="Low complexity" evidence="1">
    <location>
        <begin position="180"/>
        <end position="206"/>
    </location>
</feature>
<dbReference type="SUPFAM" id="SSF52540">
    <property type="entry name" value="P-loop containing nucleoside triphosphate hydrolases"/>
    <property type="match status" value="1"/>
</dbReference>
<proteinExistence type="predicted"/>
<feature type="compositionally biased region" description="Low complexity" evidence="1">
    <location>
        <begin position="18"/>
        <end position="42"/>
    </location>
</feature>
<dbReference type="PANTHER" id="PTHR43384:SF14">
    <property type="entry name" value="ESX-1 SECRETION-ASSOCIATED PROTEIN ESPI"/>
    <property type="match status" value="1"/>
</dbReference>
<dbReference type="PANTHER" id="PTHR43384">
    <property type="entry name" value="SEPTUM SITE-DETERMINING PROTEIN MIND HOMOLOG, CHLOROPLASTIC-RELATED"/>
    <property type="match status" value="1"/>
</dbReference>
<feature type="compositionally biased region" description="Low complexity" evidence="1">
    <location>
        <begin position="221"/>
        <end position="235"/>
    </location>
</feature>
<feature type="compositionally biased region" description="Pro residues" evidence="1">
    <location>
        <begin position="134"/>
        <end position="155"/>
    </location>
</feature>
<gene>
    <name evidence="2" type="ORF">ABZ508_00930</name>
</gene>
<keyword evidence="3" id="KW-1185">Reference proteome</keyword>
<evidence type="ECO:0000256" key="1">
    <source>
        <dbReference type="SAM" id="MobiDB-lite"/>
    </source>
</evidence>
<feature type="compositionally biased region" description="Low complexity" evidence="1">
    <location>
        <begin position="296"/>
        <end position="313"/>
    </location>
</feature>
<comment type="caution">
    <text evidence="2">The sequence shown here is derived from an EMBL/GenBank/DDBJ whole genome shotgun (WGS) entry which is preliminary data.</text>
</comment>
<dbReference type="InterPro" id="IPR050625">
    <property type="entry name" value="ParA/MinD_ATPase"/>
</dbReference>
<sequence>MPNGDNWQGDVLRDLRAGARQAAPPEGAPAPDAGTPDAATPASPQPTAPAPAPAAPAPTAPAPAPAAPGAPAPGAPAAGVPAPAAPAAGAPAAGAPMPAAPGTAPRASAAQVPSAQPAGPGGPNPHAPAQAQAGPPPAGGQPGTPGGPAPVPPAQPAGHVPRQPAPHAAAPHAHPPHTAPDPQAQARLARAAEAAQARQAAGRQTPAPAPAPATPAPAAPGPAAEAPAHPQAPAHLRAHDAAGHAPAAQAPSPYPQGPATPDSRPVVDKDLAAAGRKPRRGEPLATRALRAVRRTVSSSAAREVAETTRTAETLQQPVTTGRQIAVTSIRGGAGKSTVAALLGLTYAHYRQDPVLLVEADPALGSLPLRLGAETLRWTTGDVAGIVEPQMSLLDVTGYLVQLPDNAWLLPGSQGRIGAMLDTRAYERVMVALRRYFGVTVVDCETLPAEVARVALSAAQARVLTTPATLEGIASTHAVLQWMQGLPRHIIAGTVVVLTELVPHTGLDLDEATRKLAATGASVQVLPYDRHLAAGGPIRTELLAHPTRQAATRLAAEVFQLSQKRH</sequence>
<organism evidence="2 3">
    <name type="scientific">Streptomyces lavendulocolor</name>
    <dbReference type="NCBI Taxonomy" id="67316"/>
    <lineage>
        <taxon>Bacteria</taxon>
        <taxon>Bacillati</taxon>
        <taxon>Actinomycetota</taxon>
        <taxon>Actinomycetes</taxon>
        <taxon>Kitasatosporales</taxon>
        <taxon>Streptomycetaceae</taxon>
        <taxon>Streptomyces</taxon>
    </lineage>
</organism>
<feature type="compositionally biased region" description="Pro residues" evidence="1">
    <location>
        <begin position="43"/>
        <end position="74"/>
    </location>
</feature>
<name>A0ABV2VXC3_9ACTN</name>
<accession>A0ABV2VXC3</accession>
<dbReference type="Proteomes" id="UP001550378">
    <property type="component" value="Unassembled WGS sequence"/>
</dbReference>
<protein>
    <submittedName>
        <fullName evidence="2">MinD/ParA family protein</fullName>
    </submittedName>
</protein>